<name>A0A1X7KZ33_9BACL</name>
<reference evidence="3 4" key="1">
    <citation type="submission" date="2017-04" db="EMBL/GenBank/DDBJ databases">
        <authorList>
            <person name="Afonso C.L."/>
            <person name="Miller P.J."/>
            <person name="Scott M.A."/>
            <person name="Spackman E."/>
            <person name="Goraichik I."/>
            <person name="Dimitrov K.M."/>
            <person name="Suarez D.L."/>
            <person name="Swayne D.E."/>
        </authorList>
    </citation>
    <scope>NUCLEOTIDE SEQUENCE [LARGE SCALE GENOMIC DNA]</scope>
    <source>
        <strain evidence="3 4">11</strain>
    </source>
</reference>
<feature type="domain" description="Glycosyltransferase Maf N-terminal" evidence="2">
    <location>
        <begin position="58"/>
        <end position="135"/>
    </location>
</feature>
<dbReference type="Pfam" id="PF20157">
    <property type="entry name" value="Maf_flag10_N"/>
    <property type="match status" value="1"/>
</dbReference>
<feature type="domain" description="6-hydroxymethylpterin diphosphokinase MptE-like" evidence="1">
    <location>
        <begin position="215"/>
        <end position="384"/>
    </location>
</feature>
<dbReference type="STRING" id="1852522.SAMN06295960_2813"/>
<dbReference type="PANTHER" id="PTHR41786:SF1">
    <property type="entry name" value="6-HYDROXYMETHYLPTERIN DIPHOSPHOKINASE MPTE-LIKE DOMAIN-CONTAINING PROTEIN"/>
    <property type="match status" value="1"/>
</dbReference>
<evidence type="ECO:0000259" key="1">
    <source>
        <dbReference type="Pfam" id="PF01973"/>
    </source>
</evidence>
<gene>
    <name evidence="3" type="ORF">SAMN06295960_2813</name>
</gene>
<dbReference type="RefSeq" id="WP_085494973.1">
    <property type="nucleotide sequence ID" value="NZ_FXAZ01000003.1"/>
</dbReference>
<dbReference type="OrthoDB" id="5291305at2"/>
<protein>
    <submittedName>
        <fullName evidence="3">Uncharacterized conserved protein</fullName>
    </submittedName>
</protein>
<evidence type="ECO:0000259" key="2">
    <source>
        <dbReference type="Pfam" id="PF20157"/>
    </source>
</evidence>
<dbReference type="Pfam" id="PF01973">
    <property type="entry name" value="MptE-like"/>
    <property type="match status" value="1"/>
</dbReference>
<dbReference type="EMBL" id="FXAZ01000003">
    <property type="protein sequence ID" value="SMG46149.1"/>
    <property type="molecule type" value="Genomic_DNA"/>
</dbReference>
<dbReference type="AlphaFoldDB" id="A0A1X7KZ33"/>
<evidence type="ECO:0000313" key="4">
    <source>
        <dbReference type="Proteomes" id="UP000193834"/>
    </source>
</evidence>
<proteinExistence type="predicted"/>
<sequence>MQQGRLVVLKETFYSNTNIIKNKYPKLMNKISCAGEKKKEYSISSNANSEMNLQITKDTHIHYLYSKYSIEREMKQWIENASEQLEDSQYILLIGWGLGYHIRKLIQTYPNKKYFVYEPDHNTFSLAIEHIDFSNELDHSSIISVAVGEEEDYRDFLEQFAERVADSFVQLTIPSYNNLYHGEIEQFTSVAIEMIKMKRSNLATYNHNSDNWIRNILRNTKYVAQFPSVHFLADQCKDKPVIIVGAGPSLQYDLDLLRELKHKVTIIAAGTSTQALLKGGVEPDIIVSMDGGEPNRRAFESLQTNHIPMVFGTFIQPEILNEKRKRLAYAILEIDQVTPYLLPNDEKYITFKSNYSVTGLCIQLAVYMGCSTIIFTGQDLSFPNNKYYADGVNHFDPSTIQDMTSNAHLLVENVYGETNNANHSMFVTLRDIEHLISIFDHIRFINASRYGAKIRGTTFNDLNQIKDKWLASESKICIPELFDQAKQHREEILTGVINQIKRDITNLDKLNLDLLELLRLFDKTRAMSTKTNVLKNSLLKISRNWSAISQNDTFKSYIQFGLVSYFNSYQRYISEVTYSTDSTYQFQILDKYLCKLIKIVLDYTPTLKKQLESTVEEMK</sequence>
<dbReference type="InterPro" id="IPR002826">
    <property type="entry name" value="MptE-like"/>
</dbReference>
<evidence type="ECO:0000313" key="3">
    <source>
        <dbReference type="EMBL" id="SMG46149.1"/>
    </source>
</evidence>
<organism evidence="3 4">
    <name type="scientific">Paenibacillus aquistagni</name>
    <dbReference type="NCBI Taxonomy" id="1852522"/>
    <lineage>
        <taxon>Bacteria</taxon>
        <taxon>Bacillati</taxon>
        <taxon>Bacillota</taxon>
        <taxon>Bacilli</taxon>
        <taxon>Bacillales</taxon>
        <taxon>Paenibacillaceae</taxon>
        <taxon>Paenibacillus</taxon>
    </lineage>
</organism>
<dbReference type="Proteomes" id="UP000193834">
    <property type="component" value="Unassembled WGS sequence"/>
</dbReference>
<dbReference type="PANTHER" id="PTHR41786">
    <property type="entry name" value="MOTILITY ACCESSORY FACTOR MAF"/>
    <property type="match status" value="1"/>
</dbReference>
<keyword evidence="4" id="KW-1185">Reference proteome</keyword>
<dbReference type="InterPro" id="IPR045376">
    <property type="entry name" value="Maf_N"/>
</dbReference>
<accession>A0A1X7KZ33</accession>